<feature type="region of interest" description="Disordered" evidence="3">
    <location>
        <begin position="336"/>
        <end position="367"/>
    </location>
</feature>
<dbReference type="EMBL" id="LXZO01000137">
    <property type="protein sequence ID" value="PAY44029.1"/>
    <property type="molecule type" value="Genomic_DNA"/>
</dbReference>
<dbReference type="RefSeq" id="WP_086201762.1">
    <property type="nucleotide sequence ID" value="NZ_LXYZ01000145.1"/>
</dbReference>
<accession>A0A9X6S2W0</accession>
<evidence type="ECO:0000313" key="5">
    <source>
        <dbReference type="Proteomes" id="UP000218139"/>
    </source>
</evidence>
<dbReference type="Pfam" id="PF01076">
    <property type="entry name" value="Mob_Pre"/>
    <property type="match status" value="1"/>
</dbReference>
<comment type="caution">
    <text evidence="4">The sequence shown here is derived from an EMBL/GenBank/DDBJ whole genome shotgun (WGS) entry which is preliminary data.</text>
</comment>
<comment type="similarity">
    <text evidence="1">Belongs to the plasmid mobilization pre family.</text>
</comment>
<evidence type="ECO:0000256" key="2">
    <source>
        <dbReference type="SAM" id="Coils"/>
    </source>
</evidence>
<protein>
    <submittedName>
        <fullName evidence="4">Recombinase</fullName>
    </submittedName>
</protein>
<dbReference type="CDD" id="cd17242">
    <property type="entry name" value="MobM_relaxase"/>
    <property type="match status" value="1"/>
</dbReference>
<dbReference type="GO" id="GO:0006310">
    <property type="term" value="P:DNA recombination"/>
    <property type="evidence" value="ECO:0007669"/>
    <property type="project" value="InterPro"/>
</dbReference>
<gene>
    <name evidence="4" type="ORF">A8C52_11090</name>
</gene>
<dbReference type="AlphaFoldDB" id="A0A9X6S2W0"/>
<proteinExistence type="inferred from homology"/>
<dbReference type="InterPro" id="IPR001668">
    <property type="entry name" value="Mob_Pre"/>
</dbReference>
<dbReference type="Gene3D" id="3.30.930.30">
    <property type="match status" value="1"/>
</dbReference>
<organism evidence="4 5">
    <name type="scientific">Ligilactobacillus salivarius</name>
    <dbReference type="NCBI Taxonomy" id="1624"/>
    <lineage>
        <taxon>Bacteria</taxon>
        <taxon>Bacillati</taxon>
        <taxon>Bacillota</taxon>
        <taxon>Bacilli</taxon>
        <taxon>Lactobacillales</taxon>
        <taxon>Lactobacillaceae</taxon>
        <taxon>Ligilactobacillus</taxon>
    </lineage>
</organism>
<dbReference type="GO" id="GO:0003677">
    <property type="term" value="F:DNA binding"/>
    <property type="evidence" value="ECO:0007669"/>
    <property type="project" value="InterPro"/>
</dbReference>
<name>A0A9X6S2W0_9LACO</name>
<evidence type="ECO:0000256" key="3">
    <source>
        <dbReference type="SAM" id="MobiDB-lite"/>
    </source>
</evidence>
<evidence type="ECO:0000313" key="4">
    <source>
        <dbReference type="EMBL" id="PAY44029.1"/>
    </source>
</evidence>
<sequence>MSFVVARMQKLKADNLVGLGNHDQRKTSNHSNQDIDVSRSHLNYDLVAGRTQNFKTDIQNYIDNRKASQRAVRKDAVLANEWVITSDKGFFEQLDERQTRAYFETAKQYFADNFGGENIRYAIVHLDESTPHMHMGIVPFDNENKLSAKRVFNREALQKVQDELPEFLQAKGFKIERGQKDTKRKNLTVPEYKAMQDNLAENKQELETVKADTKKQRQEFEDFKKSDFDVTNVETLQPRFKKGYVLVKKDDFEQMKQGAIYAKSAFIDSLHAKSDAERAHDSEIKASSRALELEMKNDKLQAENNKLRTQLNHAQDLIKRMFKVLKEKLGDKVHMKPETWHKIGLKAPNEPDKQSKKRPERNTGLSR</sequence>
<feature type="coiled-coil region" evidence="2">
    <location>
        <begin position="290"/>
        <end position="317"/>
    </location>
</feature>
<dbReference type="Proteomes" id="UP000218139">
    <property type="component" value="Unassembled WGS sequence"/>
</dbReference>
<reference evidence="4 5" key="1">
    <citation type="submission" date="2016-05" db="EMBL/GenBank/DDBJ databases">
        <authorList>
            <person name="Lee J.-Y."/>
            <person name="Kim E.B."/>
            <person name="Choi Y.-J."/>
        </authorList>
    </citation>
    <scope>NUCLEOTIDE SEQUENCE [LARGE SCALE GENOMIC DNA]</scope>
    <source>
        <strain evidence="4 5">KLA006</strain>
    </source>
</reference>
<evidence type="ECO:0000256" key="1">
    <source>
        <dbReference type="ARBA" id="ARBA00010657"/>
    </source>
</evidence>
<dbReference type="NCBIfam" id="NF041497">
    <property type="entry name" value="MobV"/>
    <property type="match status" value="1"/>
</dbReference>
<keyword evidence="2" id="KW-0175">Coiled coil</keyword>
<feature type="coiled-coil region" evidence="2">
    <location>
        <begin position="192"/>
        <end position="219"/>
    </location>
</feature>